<name>A0A6L5G9Z4_9ACTN</name>
<proteinExistence type="predicted"/>
<reference evidence="2 3" key="1">
    <citation type="submission" date="2019-10" db="EMBL/GenBank/DDBJ databases">
        <title>Glycomyces albidus sp. nov., a novel actinomycete isolated from rhizosphere soil of wheat (Triticum aestivum L.).</title>
        <authorList>
            <person name="Qian L."/>
        </authorList>
    </citation>
    <scope>NUCLEOTIDE SEQUENCE [LARGE SCALE GENOMIC DNA]</scope>
    <source>
        <strain evidence="2 3">NEAU-7082</strain>
    </source>
</reference>
<gene>
    <name evidence="2" type="ORF">GFD30_12690</name>
</gene>
<dbReference type="RefSeq" id="WP_153025573.1">
    <property type="nucleotide sequence ID" value="NZ_WIAO01000013.1"/>
</dbReference>
<evidence type="ECO:0000313" key="3">
    <source>
        <dbReference type="Proteomes" id="UP000477750"/>
    </source>
</evidence>
<protein>
    <submittedName>
        <fullName evidence="2">Uncharacterized protein</fullName>
    </submittedName>
</protein>
<evidence type="ECO:0000256" key="1">
    <source>
        <dbReference type="SAM" id="MobiDB-lite"/>
    </source>
</evidence>
<comment type="caution">
    <text evidence="2">The sequence shown here is derived from an EMBL/GenBank/DDBJ whole genome shotgun (WGS) entry which is preliminary data.</text>
</comment>
<dbReference type="Proteomes" id="UP000477750">
    <property type="component" value="Unassembled WGS sequence"/>
</dbReference>
<dbReference type="EMBL" id="WIAO01000013">
    <property type="protein sequence ID" value="MQM26421.1"/>
    <property type="molecule type" value="Genomic_DNA"/>
</dbReference>
<feature type="region of interest" description="Disordered" evidence="1">
    <location>
        <begin position="1"/>
        <end position="21"/>
    </location>
</feature>
<sequence length="131" mass="15005">MAAVEPRIDQETAVPTQDGFPPVPDRVAEWGDKIWQEAWVDGFLAGMGRAFRQEDLETALLYAKQELLIIRMLARQFVFADMTCRYIRRYAASETIEALLARVSGAESTFELFGFDSENWLQWPPTAWQAD</sequence>
<organism evidence="2 3">
    <name type="scientific">Glycomyces albidus</name>
    <dbReference type="NCBI Taxonomy" id="2656774"/>
    <lineage>
        <taxon>Bacteria</taxon>
        <taxon>Bacillati</taxon>
        <taxon>Actinomycetota</taxon>
        <taxon>Actinomycetes</taxon>
        <taxon>Glycomycetales</taxon>
        <taxon>Glycomycetaceae</taxon>
        <taxon>Glycomyces</taxon>
    </lineage>
</organism>
<accession>A0A6L5G9Z4</accession>
<keyword evidence="3" id="KW-1185">Reference proteome</keyword>
<feature type="compositionally biased region" description="Basic and acidic residues" evidence="1">
    <location>
        <begin position="1"/>
        <end position="10"/>
    </location>
</feature>
<evidence type="ECO:0000313" key="2">
    <source>
        <dbReference type="EMBL" id="MQM26421.1"/>
    </source>
</evidence>
<dbReference type="AlphaFoldDB" id="A0A6L5G9Z4"/>